<dbReference type="Gene3D" id="1.20.140.10">
    <property type="entry name" value="Butyryl-CoA Dehydrogenase, subunit A, domain 3"/>
    <property type="match status" value="1"/>
</dbReference>
<evidence type="ECO:0000313" key="5">
    <source>
        <dbReference type="EMBL" id="MBB3898225.1"/>
    </source>
</evidence>
<dbReference type="InterPro" id="IPR036250">
    <property type="entry name" value="AcylCo_DH-like_C"/>
</dbReference>
<keyword evidence="2" id="KW-0285">Flavoprotein</keyword>
<evidence type="ECO:0000256" key="2">
    <source>
        <dbReference type="ARBA" id="ARBA00022630"/>
    </source>
</evidence>
<evidence type="ECO:0000256" key="1">
    <source>
        <dbReference type="ARBA" id="ARBA00009347"/>
    </source>
</evidence>
<dbReference type="AlphaFoldDB" id="A0A840ADQ7"/>
<dbReference type="InterPro" id="IPR009100">
    <property type="entry name" value="AcylCoA_DH/oxidase_NM_dom_sf"/>
</dbReference>
<comment type="caution">
    <text evidence="5">The sequence shown here is derived from an EMBL/GenBank/DDBJ whole genome shotgun (WGS) entry which is preliminary data.</text>
</comment>
<keyword evidence="3" id="KW-0274">FAD</keyword>
<evidence type="ECO:0000313" key="6">
    <source>
        <dbReference type="Proteomes" id="UP000553193"/>
    </source>
</evidence>
<sequence>MAMDIPAQPLSASLDARALDVAASLRAAPPRDAAAALRHLAPLLPLARAAPHAFWQALVTLGHADLSAGRLFEGHVNVLRLLDEHGDAAQRRRAEGVGLLAIWGADDPAAPVLLEGGRMSGRKLFCSGATSVGAALVTARTPEGPVLVWIERPETARFTDGPAWPIGGMRASESRACALDGLQVRPGDVIGGPGDYLAQPSFSGGIWRILALQLGAMRRLDEALRAHLLAHDRAGHPAQRARLMENALDLESTRLWTLSAAEAVEAGHDTEAALARVGLAREVTTRAAEGVLARIRRGIGLPGSVMDATPGGAPMERLARDLDSFLRQPGPDAALDRATDILIARGAGVLA</sequence>
<protein>
    <submittedName>
        <fullName evidence="5">Alkylation response protein AidB-like acyl-CoA dehydrogenase</fullName>
    </submittedName>
</protein>
<dbReference type="GO" id="GO:0016627">
    <property type="term" value="F:oxidoreductase activity, acting on the CH-CH group of donors"/>
    <property type="evidence" value="ECO:0007669"/>
    <property type="project" value="InterPro"/>
</dbReference>
<dbReference type="Gene3D" id="2.40.110.10">
    <property type="entry name" value="Butyryl-CoA Dehydrogenase, subunit A, domain 2"/>
    <property type="match status" value="1"/>
</dbReference>
<comment type="similarity">
    <text evidence="1">Belongs to the acyl-CoA dehydrogenase family.</text>
</comment>
<organism evidence="5 6">
    <name type="scientific">Roseococcus suduntuyensis</name>
    <dbReference type="NCBI Taxonomy" id="455361"/>
    <lineage>
        <taxon>Bacteria</taxon>
        <taxon>Pseudomonadati</taxon>
        <taxon>Pseudomonadota</taxon>
        <taxon>Alphaproteobacteria</taxon>
        <taxon>Acetobacterales</taxon>
        <taxon>Roseomonadaceae</taxon>
        <taxon>Roseococcus</taxon>
    </lineage>
</organism>
<reference evidence="5 6" key="1">
    <citation type="submission" date="2020-08" db="EMBL/GenBank/DDBJ databases">
        <title>Genomic Encyclopedia of Type Strains, Phase IV (KMG-IV): sequencing the most valuable type-strain genomes for metagenomic binning, comparative biology and taxonomic classification.</title>
        <authorList>
            <person name="Goeker M."/>
        </authorList>
    </citation>
    <scope>NUCLEOTIDE SEQUENCE [LARGE SCALE GENOMIC DNA]</scope>
    <source>
        <strain evidence="5 6">DSM 19979</strain>
    </source>
</reference>
<dbReference type="SUPFAM" id="SSF56645">
    <property type="entry name" value="Acyl-CoA dehydrogenase NM domain-like"/>
    <property type="match status" value="1"/>
</dbReference>
<proteinExistence type="inferred from homology"/>
<dbReference type="Proteomes" id="UP000553193">
    <property type="component" value="Unassembled WGS sequence"/>
</dbReference>
<evidence type="ECO:0000256" key="3">
    <source>
        <dbReference type="ARBA" id="ARBA00022827"/>
    </source>
</evidence>
<dbReference type="InterPro" id="IPR009075">
    <property type="entry name" value="AcylCo_DH/oxidase_C"/>
</dbReference>
<gene>
    <name evidence="5" type="ORF">GGQ83_001662</name>
</gene>
<dbReference type="InterPro" id="IPR046373">
    <property type="entry name" value="Acyl-CoA_Oxase/DH_mid-dom_sf"/>
</dbReference>
<name>A0A840ADQ7_9PROT</name>
<feature type="domain" description="Acyl-CoA dehydrogenase/oxidase C-terminal" evidence="4">
    <location>
        <begin position="199"/>
        <end position="322"/>
    </location>
</feature>
<keyword evidence="6" id="KW-1185">Reference proteome</keyword>
<dbReference type="EMBL" id="JACIDJ010000002">
    <property type="protein sequence ID" value="MBB3898225.1"/>
    <property type="molecule type" value="Genomic_DNA"/>
</dbReference>
<dbReference type="Pfam" id="PF00441">
    <property type="entry name" value="Acyl-CoA_dh_1"/>
    <property type="match status" value="1"/>
</dbReference>
<accession>A0A840ADQ7</accession>
<evidence type="ECO:0000259" key="4">
    <source>
        <dbReference type="Pfam" id="PF00441"/>
    </source>
</evidence>
<dbReference type="SUPFAM" id="SSF47203">
    <property type="entry name" value="Acyl-CoA dehydrogenase C-terminal domain-like"/>
    <property type="match status" value="1"/>
</dbReference>